<dbReference type="AlphaFoldDB" id="A0A9P6E1H2"/>
<dbReference type="SMART" id="SM00220">
    <property type="entry name" value="S_TKc"/>
    <property type="match status" value="1"/>
</dbReference>
<dbReference type="Gene3D" id="3.30.200.20">
    <property type="entry name" value="Phosphorylase Kinase, domain 1"/>
    <property type="match status" value="1"/>
</dbReference>
<protein>
    <recommendedName>
        <fullName evidence="6">Protein kinase domain-containing protein</fullName>
    </recommendedName>
</protein>
<dbReference type="GO" id="GO:0005737">
    <property type="term" value="C:cytoplasm"/>
    <property type="evidence" value="ECO:0007669"/>
    <property type="project" value="TreeGrafter"/>
</dbReference>
<dbReference type="GO" id="GO:0005856">
    <property type="term" value="C:cytoskeleton"/>
    <property type="evidence" value="ECO:0007669"/>
    <property type="project" value="TreeGrafter"/>
</dbReference>
<dbReference type="EMBL" id="MU128919">
    <property type="protein sequence ID" value="KAF9519278.1"/>
    <property type="molecule type" value="Genomic_DNA"/>
</dbReference>
<proteinExistence type="inferred from homology"/>
<comment type="caution">
    <text evidence="7">The sequence shown here is derived from an EMBL/GenBank/DDBJ whole genome shotgun (WGS) entry which is preliminary data.</text>
</comment>
<evidence type="ECO:0000256" key="3">
    <source>
        <dbReference type="ARBA" id="ARBA00047899"/>
    </source>
</evidence>
<dbReference type="PANTHER" id="PTHR22988:SF71">
    <property type="entry name" value="CITRON RHO-INTERACTING KINASE"/>
    <property type="match status" value="1"/>
</dbReference>
<feature type="compositionally biased region" description="Polar residues" evidence="5">
    <location>
        <begin position="506"/>
        <end position="518"/>
    </location>
</feature>
<dbReference type="PANTHER" id="PTHR22988">
    <property type="entry name" value="MYOTONIC DYSTROPHY S/T KINASE-RELATED"/>
    <property type="match status" value="1"/>
</dbReference>
<dbReference type="GO" id="GO:0031032">
    <property type="term" value="P:actomyosin structure organization"/>
    <property type="evidence" value="ECO:0007669"/>
    <property type="project" value="TreeGrafter"/>
</dbReference>
<feature type="region of interest" description="Disordered" evidence="5">
    <location>
        <begin position="589"/>
        <end position="617"/>
    </location>
</feature>
<dbReference type="PROSITE" id="PS00108">
    <property type="entry name" value="PROTEIN_KINASE_ST"/>
    <property type="match status" value="1"/>
</dbReference>
<dbReference type="SUPFAM" id="SSF56112">
    <property type="entry name" value="Protein kinase-like (PK-like)"/>
    <property type="match status" value="1"/>
</dbReference>
<evidence type="ECO:0000256" key="1">
    <source>
        <dbReference type="ARBA" id="ARBA00022553"/>
    </source>
</evidence>
<feature type="region of interest" description="Disordered" evidence="5">
    <location>
        <begin position="477"/>
        <end position="522"/>
    </location>
</feature>
<evidence type="ECO:0000256" key="2">
    <source>
        <dbReference type="ARBA" id="ARBA00038271"/>
    </source>
</evidence>
<feature type="compositionally biased region" description="Low complexity" evidence="5">
    <location>
        <begin position="604"/>
        <end position="617"/>
    </location>
</feature>
<keyword evidence="8" id="KW-1185">Reference proteome</keyword>
<dbReference type="InterPro" id="IPR050839">
    <property type="entry name" value="Rho-assoc_Ser/Thr_Kinase"/>
</dbReference>
<keyword evidence="1" id="KW-0597">Phosphoprotein</keyword>
<feature type="domain" description="Protein kinase" evidence="6">
    <location>
        <begin position="60"/>
        <end position="356"/>
    </location>
</feature>
<dbReference type="PROSITE" id="PS50011">
    <property type="entry name" value="PROTEIN_KINASE_DOM"/>
    <property type="match status" value="1"/>
</dbReference>
<gene>
    <name evidence="7" type="ORF">BS47DRAFT_1324871</name>
</gene>
<dbReference type="GO" id="GO:0005524">
    <property type="term" value="F:ATP binding"/>
    <property type="evidence" value="ECO:0007669"/>
    <property type="project" value="InterPro"/>
</dbReference>
<dbReference type="Gene3D" id="1.10.510.10">
    <property type="entry name" value="Transferase(Phosphotransferase) domain 1"/>
    <property type="match status" value="1"/>
</dbReference>
<feature type="compositionally biased region" description="Polar residues" evidence="5">
    <location>
        <begin position="414"/>
        <end position="432"/>
    </location>
</feature>
<reference evidence="7" key="1">
    <citation type="journal article" date="2020" name="Nat. Commun.">
        <title>Large-scale genome sequencing of mycorrhizal fungi provides insights into the early evolution of symbiotic traits.</title>
        <authorList>
            <person name="Miyauchi S."/>
            <person name="Kiss E."/>
            <person name="Kuo A."/>
            <person name="Drula E."/>
            <person name="Kohler A."/>
            <person name="Sanchez-Garcia M."/>
            <person name="Morin E."/>
            <person name="Andreopoulos B."/>
            <person name="Barry K.W."/>
            <person name="Bonito G."/>
            <person name="Buee M."/>
            <person name="Carver A."/>
            <person name="Chen C."/>
            <person name="Cichocki N."/>
            <person name="Clum A."/>
            <person name="Culley D."/>
            <person name="Crous P.W."/>
            <person name="Fauchery L."/>
            <person name="Girlanda M."/>
            <person name="Hayes R.D."/>
            <person name="Keri Z."/>
            <person name="LaButti K."/>
            <person name="Lipzen A."/>
            <person name="Lombard V."/>
            <person name="Magnuson J."/>
            <person name="Maillard F."/>
            <person name="Murat C."/>
            <person name="Nolan M."/>
            <person name="Ohm R.A."/>
            <person name="Pangilinan J."/>
            <person name="Pereira M.F."/>
            <person name="Perotto S."/>
            <person name="Peter M."/>
            <person name="Pfister S."/>
            <person name="Riley R."/>
            <person name="Sitrit Y."/>
            <person name="Stielow J.B."/>
            <person name="Szollosi G."/>
            <person name="Zifcakova L."/>
            <person name="Stursova M."/>
            <person name="Spatafora J.W."/>
            <person name="Tedersoo L."/>
            <person name="Vaario L.M."/>
            <person name="Yamada A."/>
            <person name="Yan M."/>
            <person name="Wang P."/>
            <person name="Xu J."/>
            <person name="Bruns T."/>
            <person name="Baldrian P."/>
            <person name="Vilgalys R."/>
            <person name="Dunand C."/>
            <person name="Henrissat B."/>
            <person name="Grigoriev I.V."/>
            <person name="Hibbett D."/>
            <person name="Nagy L.G."/>
            <person name="Martin F.M."/>
        </authorList>
    </citation>
    <scope>NUCLEOTIDE SEQUENCE</scope>
    <source>
        <strain evidence="7">UP504</strain>
    </source>
</reference>
<feature type="region of interest" description="Disordered" evidence="5">
    <location>
        <begin position="414"/>
        <end position="433"/>
    </location>
</feature>
<feature type="region of interest" description="Disordered" evidence="5">
    <location>
        <begin position="544"/>
        <end position="574"/>
    </location>
</feature>
<comment type="similarity">
    <text evidence="2">Belongs to the protein kinase superfamily. STE Ser/Thr protein kinase family. COT1 subfamily.</text>
</comment>
<comment type="catalytic activity">
    <reaction evidence="4">
        <text>L-seryl-[protein] + ATP = O-phospho-L-seryl-[protein] + ADP + H(+)</text>
        <dbReference type="Rhea" id="RHEA:17989"/>
        <dbReference type="Rhea" id="RHEA-COMP:9863"/>
        <dbReference type="Rhea" id="RHEA-COMP:11604"/>
        <dbReference type="ChEBI" id="CHEBI:15378"/>
        <dbReference type="ChEBI" id="CHEBI:29999"/>
        <dbReference type="ChEBI" id="CHEBI:30616"/>
        <dbReference type="ChEBI" id="CHEBI:83421"/>
        <dbReference type="ChEBI" id="CHEBI:456216"/>
        <dbReference type="EC" id="2.7.11.1"/>
    </reaction>
</comment>
<dbReference type="GO" id="GO:0004674">
    <property type="term" value="F:protein serine/threonine kinase activity"/>
    <property type="evidence" value="ECO:0007669"/>
    <property type="project" value="UniProtKB-EC"/>
</dbReference>
<comment type="catalytic activity">
    <reaction evidence="3">
        <text>L-threonyl-[protein] + ATP = O-phospho-L-threonyl-[protein] + ADP + H(+)</text>
        <dbReference type="Rhea" id="RHEA:46608"/>
        <dbReference type="Rhea" id="RHEA-COMP:11060"/>
        <dbReference type="Rhea" id="RHEA-COMP:11605"/>
        <dbReference type="ChEBI" id="CHEBI:15378"/>
        <dbReference type="ChEBI" id="CHEBI:30013"/>
        <dbReference type="ChEBI" id="CHEBI:30616"/>
        <dbReference type="ChEBI" id="CHEBI:61977"/>
        <dbReference type="ChEBI" id="CHEBI:456216"/>
        <dbReference type="EC" id="2.7.11.1"/>
    </reaction>
</comment>
<dbReference type="InterPro" id="IPR011009">
    <property type="entry name" value="Kinase-like_dom_sf"/>
</dbReference>
<organism evidence="7 8">
    <name type="scientific">Hydnum rufescens UP504</name>
    <dbReference type="NCBI Taxonomy" id="1448309"/>
    <lineage>
        <taxon>Eukaryota</taxon>
        <taxon>Fungi</taxon>
        <taxon>Dikarya</taxon>
        <taxon>Basidiomycota</taxon>
        <taxon>Agaricomycotina</taxon>
        <taxon>Agaricomycetes</taxon>
        <taxon>Cantharellales</taxon>
        <taxon>Hydnaceae</taxon>
        <taxon>Hydnum</taxon>
    </lineage>
</organism>
<evidence type="ECO:0000313" key="8">
    <source>
        <dbReference type="Proteomes" id="UP000886523"/>
    </source>
</evidence>
<dbReference type="Pfam" id="PF00069">
    <property type="entry name" value="Pkinase"/>
    <property type="match status" value="1"/>
</dbReference>
<dbReference type="Proteomes" id="UP000886523">
    <property type="component" value="Unassembled WGS sequence"/>
</dbReference>
<sequence length="731" mass="81049">MALTVQQAWRHRRERLVKLLGVTESKENTVDALAIAIERAVLKKSANSDLESLRFSNRDLISVKSLEKGQFGTVDIVKCRLDGHVYARKTIQRSTADRFREQCFVLFEKDILVKAHLTKTPWVPHLLCALQAPSQLAFVMQYADGGTLWDVLECATDSRITEADLRWWVPQAVEAISWCHSQGFAHRDIKPHNFVITQVSRLQLIDFGCAAPLLDADPSSGVRCVAKPYCLVPCGTCDYISPEILQAHEDALYAAELRGESDGTLSEDEEGYGCDTDWWSLGIVMYELVLGVAPFFATDIQRTYSLIVGHERSKLRFDPSVQLTPEFKDLVCRFLTCPNDRLGRTGAQKIRQHAWFTLVDWSSVAQQHPPASLVLPHVTRSNVGTSFGEASSPSDNLTSPFDFSHLFKSSPGSTVLDRSTMQAPQQGNSQSEFLGFSWGPPIDAFDNAIPVPDASFPLSTPSDGARSKSRYLQIPGGFRPELETRLDGRSSSPYPAAGFATPVRPTPNTTIPQTMGTSQRHKRMVSDREALRQMISLVSASARKKVMESGRKPRFSIGMSNGLADLERPKIPGPLLKRAKPELQQLHTSLSLDESAPPSPSPRPGSALSRRSGSASPFPFVRSSVPSFILEPTSTNVTTTTTLLPASSKGENTSRIGRTVFWQEDQQRRRAMRLRPDVSRSDVIPDLREGTNDLSIGILESDLDRLLRELTNIEKRVSSLKSFTKVDATLM</sequence>
<dbReference type="InterPro" id="IPR008271">
    <property type="entry name" value="Ser/Thr_kinase_AS"/>
</dbReference>
<dbReference type="InterPro" id="IPR000719">
    <property type="entry name" value="Prot_kinase_dom"/>
</dbReference>
<evidence type="ECO:0000259" key="6">
    <source>
        <dbReference type="PROSITE" id="PS50011"/>
    </source>
</evidence>
<evidence type="ECO:0000256" key="4">
    <source>
        <dbReference type="ARBA" id="ARBA00048679"/>
    </source>
</evidence>
<name>A0A9P6E1H2_9AGAM</name>
<evidence type="ECO:0000256" key="5">
    <source>
        <dbReference type="SAM" id="MobiDB-lite"/>
    </source>
</evidence>
<dbReference type="OrthoDB" id="3359639at2759"/>
<accession>A0A9P6E1H2</accession>
<evidence type="ECO:0000313" key="7">
    <source>
        <dbReference type="EMBL" id="KAF9519278.1"/>
    </source>
</evidence>